<comment type="caution">
    <text evidence="8">The sequence shown here is derived from an EMBL/GenBank/DDBJ whole genome shotgun (WGS) entry which is preliminary data.</text>
</comment>
<feature type="transmembrane region" description="Helical" evidence="6">
    <location>
        <begin position="101"/>
        <end position="120"/>
    </location>
</feature>
<evidence type="ECO:0000256" key="6">
    <source>
        <dbReference type="SAM" id="Phobius"/>
    </source>
</evidence>
<dbReference type="Proteomes" id="UP000215999">
    <property type="component" value="Unassembled WGS sequence"/>
</dbReference>
<dbReference type="GO" id="GO:0020037">
    <property type="term" value="F:heme binding"/>
    <property type="evidence" value="ECO:0007669"/>
    <property type="project" value="TreeGrafter"/>
</dbReference>
<reference evidence="9 10" key="1">
    <citation type="journal article" date="2016" name="Antonie Van Leeuwenhoek">
        <title>Photobacterium sanguinicancri sp. nov. isolated from marine animals.</title>
        <authorList>
            <person name="Gomez-Gil B."/>
            <person name="Roque A."/>
            <person name="Rotllant G."/>
            <person name="Romalde J.L."/>
            <person name="Doce A."/>
            <person name="Eggermont M."/>
            <person name="Defoirdt T."/>
        </authorList>
    </citation>
    <scope>NUCLEOTIDE SEQUENCE [LARGE SCALE GENOMIC DNA]</scope>
    <source>
        <strain evidence="9 10">CAIM 1827</strain>
    </source>
</reference>
<protein>
    <submittedName>
        <fullName evidence="8">Cytochrome b/b6 domain-containing protein</fullName>
    </submittedName>
    <submittedName>
        <fullName evidence="9">Hydrogenase</fullName>
    </submittedName>
</protein>
<sequence>MSTKITIWDSFIRGYHWLQAISIAGLWYTGTEGLMDWHFSIAYGLLALLVTRLIWGVLGSETAKLSRLFHPPRAVIQHLGELHQPTISHDNTVGHNAAGSYMVLVFFVLLTIQLTTGLFATDDIISEGPLAMHISGELSSRLTDLHGLNFDFLLGAIGLHLAAILLYRLKSIDLVGPMLHGKKVLPEHAAPKMLNGVIGWGIFVAVATGVYFLWAKDVVIYLL</sequence>
<evidence type="ECO:0000256" key="2">
    <source>
        <dbReference type="ARBA" id="ARBA00022475"/>
    </source>
</evidence>
<dbReference type="RefSeq" id="WP_094958987.1">
    <property type="nucleotide sequence ID" value="NZ_JAUOPU010000057.1"/>
</dbReference>
<feature type="domain" description="Cytochrome b561 bacterial/Ni-hydrogenase" evidence="7">
    <location>
        <begin position="8"/>
        <end position="181"/>
    </location>
</feature>
<name>A0AAW7Y9Y7_9GAMM</name>
<feature type="transmembrane region" description="Helical" evidence="6">
    <location>
        <begin position="41"/>
        <end position="58"/>
    </location>
</feature>
<dbReference type="PANTHER" id="PTHR30485">
    <property type="entry name" value="NI/FE-HYDROGENASE 1 B-TYPE CYTOCHROME SUBUNIT"/>
    <property type="match status" value="1"/>
</dbReference>
<accession>A0AAW7Y9Y7</accession>
<dbReference type="GO" id="GO:0022904">
    <property type="term" value="P:respiratory electron transport chain"/>
    <property type="evidence" value="ECO:0007669"/>
    <property type="project" value="InterPro"/>
</dbReference>
<dbReference type="InterPro" id="IPR016174">
    <property type="entry name" value="Di-haem_cyt_TM"/>
</dbReference>
<dbReference type="GO" id="GO:0009055">
    <property type="term" value="F:electron transfer activity"/>
    <property type="evidence" value="ECO:0007669"/>
    <property type="project" value="InterPro"/>
</dbReference>
<organism evidence="8 11">
    <name type="scientific">Photobacterium sanguinicancri</name>
    <dbReference type="NCBI Taxonomy" id="875932"/>
    <lineage>
        <taxon>Bacteria</taxon>
        <taxon>Pseudomonadati</taxon>
        <taxon>Pseudomonadota</taxon>
        <taxon>Gammaproteobacteria</taxon>
        <taxon>Vibrionales</taxon>
        <taxon>Vibrionaceae</taxon>
        <taxon>Photobacterium</taxon>
    </lineage>
</organism>
<evidence type="ECO:0000313" key="10">
    <source>
        <dbReference type="Proteomes" id="UP000215999"/>
    </source>
</evidence>
<feature type="transmembrane region" description="Helical" evidence="6">
    <location>
        <begin position="193"/>
        <end position="214"/>
    </location>
</feature>
<evidence type="ECO:0000313" key="9">
    <source>
        <dbReference type="EMBL" id="OZS41395.1"/>
    </source>
</evidence>
<dbReference type="Proteomes" id="UP001170624">
    <property type="component" value="Unassembled WGS sequence"/>
</dbReference>
<feature type="transmembrane region" description="Helical" evidence="6">
    <location>
        <begin position="152"/>
        <end position="169"/>
    </location>
</feature>
<dbReference type="Pfam" id="PF01292">
    <property type="entry name" value="Ni_hydr_CYTB"/>
    <property type="match status" value="1"/>
</dbReference>
<evidence type="ECO:0000256" key="5">
    <source>
        <dbReference type="ARBA" id="ARBA00023136"/>
    </source>
</evidence>
<reference evidence="9" key="2">
    <citation type="submission" date="2017-07" db="EMBL/GenBank/DDBJ databases">
        <authorList>
            <person name="Gomez-Gil B."/>
            <person name="Enciso-Ibarra K."/>
        </authorList>
    </citation>
    <scope>NUCLEOTIDE SEQUENCE</scope>
    <source>
        <strain evidence="9">CAIM 1827</strain>
    </source>
</reference>
<dbReference type="EMBL" id="NOIF01000354">
    <property type="protein sequence ID" value="OZS41395.1"/>
    <property type="molecule type" value="Genomic_DNA"/>
</dbReference>
<keyword evidence="3 6" id="KW-0812">Transmembrane</keyword>
<dbReference type="Gene3D" id="1.20.950.20">
    <property type="entry name" value="Transmembrane di-heme cytochromes, Chain C"/>
    <property type="match status" value="1"/>
</dbReference>
<dbReference type="PANTHER" id="PTHR30485:SF2">
    <property type="entry name" value="BLL0597 PROTEIN"/>
    <property type="match status" value="1"/>
</dbReference>
<keyword evidence="4 6" id="KW-1133">Transmembrane helix</keyword>
<proteinExistence type="predicted"/>
<keyword evidence="5 6" id="KW-0472">Membrane</keyword>
<gene>
    <name evidence="9" type="ORF">ASV53_23970</name>
    <name evidence="8" type="ORF">Q4568_23300</name>
</gene>
<evidence type="ECO:0000313" key="8">
    <source>
        <dbReference type="EMBL" id="MDO6545466.1"/>
    </source>
</evidence>
<dbReference type="InterPro" id="IPR051542">
    <property type="entry name" value="Hydrogenase_cytochrome"/>
</dbReference>
<evidence type="ECO:0000313" key="11">
    <source>
        <dbReference type="Proteomes" id="UP001170624"/>
    </source>
</evidence>
<dbReference type="AlphaFoldDB" id="A0AAW7Y9Y7"/>
<evidence type="ECO:0000256" key="1">
    <source>
        <dbReference type="ARBA" id="ARBA00004651"/>
    </source>
</evidence>
<evidence type="ECO:0000259" key="7">
    <source>
        <dbReference type="Pfam" id="PF01292"/>
    </source>
</evidence>
<evidence type="ECO:0000256" key="3">
    <source>
        <dbReference type="ARBA" id="ARBA00022692"/>
    </source>
</evidence>
<dbReference type="EMBL" id="JAUOPU010000057">
    <property type="protein sequence ID" value="MDO6545466.1"/>
    <property type="molecule type" value="Genomic_DNA"/>
</dbReference>
<dbReference type="SUPFAM" id="SSF81342">
    <property type="entry name" value="Transmembrane di-heme cytochromes"/>
    <property type="match status" value="1"/>
</dbReference>
<evidence type="ECO:0000256" key="4">
    <source>
        <dbReference type="ARBA" id="ARBA00022989"/>
    </source>
</evidence>
<reference evidence="8" key="3">
    <citation type="submission" date="2023-07" db="EMBL/GenBank/DDBJ databases">
        <title>Genome content predicts the carbon catabolic preferences of heterotrophic bacteria.</title>
        <authorList>
            <person name="Gralka M."/>
        </authorList>
    </citation>
    <scope>NUCLEOTIDE SEQUENCE</scope>
    <source>
        <strain evidence="8">G2M05</strain>
    </source>
</reference>
<dbReference type="InterPro" id="IPR011577">
    <property type="entry name" value="Cyt_b561_bac/Ni-Hgenase"/>
</dbReference>
<dbReference type="GO" id="GO:0005886">
    <property type="term" value="C:plasma membrane"/>
    <property type="evidence" value="ECO:0007669"/>
    <property type="project" value="UniProtKB-SubCell"/>
</dbReference>
<keyword evidence="10" id="KW-1185">Reference proteome</keyword>
<keyword evidence="2" id="KW-1003">Cell membrane</keyword>
<comment type="subcellular location">
    <subcellularLocation>
        <location evidence="1">Cell membrane</location>
        <topology evidence="1">Multi-pass membrane protein</topology>
    </subcellularLocation>
</comment>